<evidence type="ECO:0000259" key="8">
    <source>
        <dbReference type="PROSITE" id="PS50893"/>
    </source>
</evidence>
<dbReference type="InterPro" id="IPR011527">
    <property type="entry name" value="ABC1_TM_dom"/>
</dbReference>
<dbReference type="SMART" id="SM00382">
    <property type="entry name" value="AAA"/>
    <property type="match status" value="1"/>
</dbReference>
<keyword evidence="11" id="KW-1185">Reference proteome</keyword>
<feature type="domain" description="ABC transporter" evidence="8">
    <location>
        <begin position="449"/>
        <end position="683"/>
    </location>
</feature>
<dbReference type="SUPFAM" id="SSF90123">
    <property type="entry name" value="ABC transporter transmembrane region"/>
    <property type="match status" value="1"/>
</dbReference>
<dbReference type="Gene3D" id="3.40.50.300">
    <property type="entry name" value="P-loop containing nucleotide triphosphate hydrolases"/>
    <property type="match status" value="1"/>
</dbReference>
<comment type="caution">
    <text evidence="10">The sequence shown here is derived from an EMBL/GenBank/DDBJ whole genome shotgun (WGS) entry which is preliminary data.</text>
</comment>
<evidence type="ECO:0000256" key="5">
    <source>
        <dbReference type="ARBA" id="ARBA00022989"/>
    </source>
</evidence>
<keyword evidence="6 7" id="KW-0472">Membrane</keyword>
<comment type="subcellular location">
    <subcellularLocation>
        <location evidence="1">Cell membrane</location>
        <topology evidence="1">Multi-pass membrane protein</topology>
    </subcellularLocation>
</comment>
<dbReference type="Gene3D" id="1.20.1560.10">
    <property type="entry name" value="ABC transporter type 1, transmembrane domain"/>
    <property type="match status" value="1"/>
</dbReference>
<dbReference type="InterPro" id="IPR039421">
    <property type="entry name" value="Type_1_exporter"/>
</dbReference>
<dbReference type="Pfam" id="PF00005">
    <property type="entry name" value="ABC_tran"/>
    <property type="match status" value="1"/>
</dbReference>
<feature type="transmembrane region" description="Helical" evidence="7">
    <location>
        <begin position="247"/>
        <end position="266"/>
    </location>
</feature>
<protein>
    <submittedName>
        <fullName evidence="10">ATP-binding cassette subfamily B protein</fullName>
    </submittedName>
</protein>
<dbReference type="PANTHER" id="PTHR24221:SF430">
    <property type="entry name" value="MULTIDRUG RESISTANCE ABC TRANSPORTER ATP-BINDING_PERMEASE PROTEIN YHEH-RELATED"/>
    <property type="match status" value="1"/>
</dbReference>
<dbReference type="InterPro" id="IPR036640">
    <property type="entry name" value="ABC1_TM_sf"/>
</dbReference>
<dbReference type="PROSITE" id="PS50893">
    <property type="entry name" value="ABC_TRANSPORTER_2"/>
    <property type="match status" value="1"/>
</dbReference>
<organism evidence="10 11">
    <name type="scientific">Caldalkalibacillus horti</name>
    <dbReference type="NCBI Taxonomy" id="77523"/>
    <lineage>
        <taxon>Bacteria</taxon>
        <taxon>Bacillati</taxon>
        <taxon>Bacillota</taxon>
        <taxon>Bacilli</taxon>
        <taxon>Bacillales</taxon>
        <taxon>Bacillaceae</taxon>
        <taxon>Caldalkalibacillus</taxon>
    </lineage>
</organism>
<dbReference type="Pfam" id="PF00664">
    <property type="entry name" value="ABC_membrane"/>
    <property type="match status" value="1"/>
</dbReference>
<evidence type="ECO:0000256" key="1">
    <source>
        <dbReference type="ARBA" id="ARBA00004651"/>
    </source>
</evidence>
<gene>
    <name evidence="10" type="ORF">J2S11_001694</name>
</gene>
<keyword evidence="5 7" id="KW-1133">Transmembrane helix</keyword>
<dbReference type="SUPFAM" id="SSF52540">
    <property type="entry name" value="P-loop containing nucleoside triphosphate hydrolases"/>
    <property type="match status" value="1"/>
</dbReference>
<dbReference type="RefSeq" id="WP_307393344.1">
    <property type="nucleotide sequence ID" value="NZ_BAAADK010000032.1"/>
</dbReference>
<dbReference type="InterPro" id="IPR017871">
    <property type="entry name" value="ABC_transporter-like_CS"/>
</dbReference>
<evidence type="ECO:0000256" key="4">
    <source>
        <dbReference type="ARBA" id="ARBA00022840"/>
    </source>
</evidence>
<evidence type="ECO:0000313" key="11">
    <source>
        <dbReference type="Proteomes" id="UP001235840"/>
    </source>
</evidence>
<dbReference type="InterPro" id="IPR027417">
    <property type="entry name" value="P-loop_NTPase"/>
</dbReference>
<reference evidence="10 11" key="1">
    <citation type="submission" date="2023-07" db="EMBL/GenBank/DDBJ databases">
        <title>Genomic Encyclopedia of Type Strains, Phase IV (KMG-IV): sequencing the most valuable type-strain genomes for metagenomic binning, comparative biology and taxonomic classification.</title>
        <authorList>
            <person name="Goeker M."/>
        </authorList>
    </citation>
    <scope>NUCLEOTIDE SEQUENCE [LARGE SCALE GENOMIC DNA]</scope>
    <source>
        <strain evidence="10 11">DSM 12751</strain>
    </source>
</reference>
<dbReference type="InterPro" id="IPR003439">
    <property type="entry name" value="ABC_transporter-like_ATP-bd"/>
</dbReference>
<keyword evidence="4 10" id="KW-0067">ATP-binding</keyword>
<feature type="transmembrane region" description="Helical" evidence="7">
    <location>
        <begin position="272"/>
        <end position="290"/>
    </location>
</feature>
<feature type="transmembrane region" description="Helical" evidence="7">
    <location>
        <begin position="37"/>
        <end position="58"/>
    </location>
</feature>
<dbReference type="PROSITE" id="PS00211">
    <property type="entry name" value="ABC_TRANSPORTER_1"/>
    <property type="match status" value="1"/>
</dbReference>
<keyword evidence="3" id="KW-0547">Nucleotide-binding</keyword>
<dbReference type="EMBL" id="JAUSTY010000006">
    <property type="protein sequence ID" value="MDQ0165793.1"/>
    <property type="molecule type" value="Genomic_DNA"/>
</dbReference>
<dbReference type="Proteomes" id="UP001235840">
    <property type="component" value="Unassembled WGS sequence"/>
</dbReference>
<evidence type="ECO:0000256" key="2">
    <source>
        <dbReference type="ARBA" id="ARBA00022692"/>
    </source>
</evidence>
<dbReference type="PROSITE" id="PS50929">
    <property type="entry name" value="ABC_TM1F"/>
    <property type="match status" value="1"/>
</dbReference>
<feature type="transmembrane region" description="Helical" evidence="7">
    <location>
        <begin position="367"/>
        <end position="396"/>
    </location>
</feature>
<keyword evidence="2 7" id="KW-0812">Transmembrane</keyword>
<evidence type="ECO:0000256" key="6">
    <source>
        <dbReference type="ARBA" id="ARBA00023136"/>
    </source>
</evidence>
<name>A0ABT9VXS3_9BACI</name>
<dbReference type="GO" id="GO:0005524">
    <property type="term" value="F:ATP binding"/>
    <property type="evidence" value="ECO:0007669"/>
    <property type="project" value="UniProtKB-KW"/>
</dbReference>
<dbReference type="CDD" id="cd18544">
    <property type="entry name" value="ABC_6TM_TmrA_like"/>
    <property type="match status" value="1"/>
</dbReference>
<sequence length="700" mass="79106">MSNQAKDSVQYEVVSEESRKKTTRLLFQYALRYKKTIAIALILLTVAVVAELAGPFLAKRLIDNHIVGVDSYPWHITTEQGTDTVEYGGSLYKRSDRMSAGEASLGEARILQVGKTFYFLEGSIDFDGERRIAGNKMIIRNGEQEVSYDVTPLSLSELTSFYQPEIKYIVQLLAIYLGLLIFASFFQYGKSYLLQVAANRIIQNIRLDVFQHIQKVPIQYFDNLPAGKVVSRITNDTEAIRELYMKVLAVLFTSVIYMTGVFVALFLLDPTLASITLLVVPFLIVWFILYRKFASRYNHIIRSRLSDINGKINESIQGMRIIQVFRRKKATNDEFTAMNDEHFKYQNKLLSLNALTSHNLVHTLRNIAFVVMIWYFGGASLGVGAVISVGLLYAFVDYLNRLFNPVTDVVNQLAVLQQAQVAAERVFELLDEPGEEVAEGEIERYQGDVSFKNVWFAYKEDEYVLKNISFEAKQGETIALVGHTGSGKSSIMNLLFRFYDPNKGSIVIHNQDIKNMPKQHLRSHMGIVLQDPFLFTGSIASNVSLHDPRISREQVMKALKEVGADSFIESLPQGYDEPVIEKGSTLSAGQRQLISFARALAFNPAILILDEATANIDSETEALIQDALEVLKKGRTTFIIAHRLSTIVNADQIIVLERGEILERGTHLDLLKLRGKYYQMYQMQLGQTGKELELTEQVSM</sequence>
<dbReference type="PANTHER" id="PTHR24221">
    <property type="entry name" value="ATP-BINDING CASSETTE SUB-FAMILY B"/>
    <property type="match status" value="1"/>
</dbReference>
<dbReference type="InterPro" id="IPR003593">
    <property type="entry name" value="AAA+_ATPase"/>
</dbReference>
<proteinExistence type="predicted"/>
<evidence type="ECO:0000259" key="9">
    <source>
        <dbReference type="PROSITE" id="PS50929"/>
    </source>
</evidence>
<evidence type="ECO:0000313" key="10">
    <source>
        <dbReference type="EMBL" id="MDQ0165793.1"/>
    </source>
</evidence>
<dbReference type="CDD" id="cd03254">
    <property type="entry name" value="ABCC_Glucan_exporter_like"/>
    <property type="match status" value="1"/>
</dbReference>
<feature type="transmembrane region" description="Helical" evidence="7">
    <location>
        <begin position="168"/>
        <end position="186"/>
    </location>
</feature>
<evidence type="ECO:0000256" key="3">
    <source>
        <dbReference type="ARBA" id="ARBA00022741"/>
    </source>
</evidence>
<evidence type="ECO:0000256" key="7">
    <source>
        <dbReference type="SAM" id="Phobius"/>
    </source>
</evidence>
<accession>A0ABT9VXS3</accession>
<feature type="domain" description="ABC transmembrane type-1" evidence="9">
    <location>
        <begin position="38"/>
        <end position="418"/>
    </location>
</feature>